<dbReference type="Proteomes" id="UP000041770">
    <property type="component" value="Unassembled WGS sequence"/>
</dbReference>
<evidence type="ECO:0000313" key="1">
    <source>
        <dbReference type="EMBL" id="CSC34820.1"/>
    </source>
</evidence>
<dbReference type="EMBL" id="CWQY01000005">
    <property type="protein sequence ID" value="CSC34820.1"/>
    <property type="molecule type" value="Genomic_DNA"/>
</dbReference>
<dbReference type="AlphaFoldDB" id="A0A655YC86"/>
<reference evidence="1 2" key="1">
    <citation type="submission" date="2015-07" db="EMBL/GenBank/DDBJ databases">
        <authorList>
            <consortium name="Pathogen Informatics"/>
        </authorList>
    </citation>
    <scope>NUCLEOTIDE SEQUENCE [LARGE SCALE GENOMIC DNA]</scope>
    <source>
        <strain evidence="1 2">A316</strain>
    </source>
</reference>
<evidence type="ECO:0000313" key="2">
    <source>
        <dbReference type="Proteomes" id="UP000041770"/>
    </source>
</evidence>
<gene>
    <name evidence="1" type="ORF">ERS013200_01216</name>
</gene>
<organism evidence="1 2">
    <name type="scientific">Vibrio cholerae</name>
    <dbReference type="NCBI Taxonomy" id="666"/>
    <lineage>
        <taxon>Bacteria</taxon>
        <taxon>Pseudomonadati</taxon>
        <taxon>Pseudomonadota</taxon>
        <taxon>Gammaproteobacteria</taxon>
        <taxon>Vibrionales</taxon>
        <taxon>Vibrionaceae</taxon>
        <taxon>Vibrio</taxon>
    </lineage>
</organism>
<sequence>MADCEWITRLWTKMCYEKLNISNSLIIFCKSNLSVRRCSVGDSKRVGFLSTKNCKTRHSTKHEIPH</sequence>
<proteinExistence type="predicted"/>
<accession>A0A655YC86</accession>
<name>A0A655YC86_VIBCL</name>
<protein>
    <submittedName>
        <fullName evidence="1">Uncharacterized protein</fullName>
    </submittedName>
</protein>